<dbReference type="Proteomes" id="UP000601055">
    <property type="component" value="Unassembled WGS sequence"/>
</dbReference>
<sequence length="1412" mass="161562">MNIGRLNNYNSSPEEAFESLCTQLFQRWLNRMYAAEISYFSVVNGAGGDGGVEAYGVFNDGSIIGLQAKYFLRSINKGQRDQIEKSVRTAIAVRPELSCYIICFPRKRFSKKKGQEGKLIDDEETKLNLLLSQFNTEFPNLVIELWFEDRLLLELAEAGNEGIARYWFDKEEISFDTLDLRFRLAKVGWLNERYVPDLHATGKIATYIEELLYTPAFIDQKRSDILKVRMVVHSACDLILNFSNLNTAAPLINSQLLELRDKLLEYIEVFDELLEDLERQLCPFRIRIPGEVNIWALISDIEQLPKINTLRNLYPKLISVLKEVHQIHLEGYFKDLIQLFSPHNYSILGPVGTGKTHALANVVESCLAEGRPAIIIAAKDAACKSWGNILRGYLDCCNDWSDEEIFTGLEALAVRKSVSQAGGKKTGEKFLNRMCRVLICIDGIDEADDWSAWRTRLLEAQEWIIKMPIIRFMATARSYPPLNMNPCDLPDNDLGQIRIDLPEYGDYVLRDLVPKYLSAYDITFNENSWILDAFENALTLRLFCEINQGRNVSSFSPKPANFTLGALLKIKIDRLEAECLRKFPKKFAEDEQVMLKVLTFSAEEFMVTKQIEREDLRNRIFQQMSGLLDKGTVAQIMLMLADHGFFQVQHIPSEDGISPDKKLYGIGIQSYMEYLLAIKYAALISGSHTKMLPAALLEPTNEYIRTLTAIILFTDHGIFVGKDGYWEAALDMRQIMRLQFAVLKSSPDELIAPQLEYIKTKFLSSYVNRDLVVNEFILPNLHRKQLRLGVDFIHQTLIEFPNTYQRDLFWSGPDYHDYIDNSHLSLYLDSQRIYFFDEYDQTPLLMAWSLSSINNKYRAHCRSELCTWAAYNLEGFVKLLDLVYKCGDPQIQEDLSTVMRGITAKLNKSDPKIRLLVDWILIEIFDNSVIVNITNSVVRYGALSFIQRAHALGMCTEEELFKCSPPYRVSDRLLELNLTAHPLDTAHDGRFPIQDDLGWYVIKKAFEMFLPYKSGGLDEDGKVFIAPYELKYGVKLNQNQFAVAAAIAFIRKLGWNKETGPAWDGNSGWATFEEKYTHLAVHEIQGYLADRVSYNGYGTENRLMDYGKLFHISNPADHDLALRYHYFHKDAHNWFVPEEIAEPLAFDSKATLSQIRNWSSRAFVPDFKKWFYPSKLQLHGSHNCQDDWITLYCSTSFPEVNGIGRARLRMTCVLVDLEEWEDIKSVLEDPNVGVDTGDISPDDLRASISGGVYHSVTDVVLNGKPEDDAAKWISTDHGEFQVCATVAEVHESDGDSDGDILTIPALALRSGLNIQKTDGRGFFNTMDDLVAVNYRNVETTYTRQELTLVNRTSFEQYLSERKLIAVWFAENFRSTISDSGQKAKDDHWQNCTKWVVHSDSFKVIELHNSSHC</sequence>
<accession>A0A923DWK1</accession>
<name>A0A923DWK1_9SPHI</name>
<dbReference type="SUPFAM" id="SSF52540">
    <property type="entry name" value="P-loop containing nucleoside triphosphate hydrolases"/>
    <property type="match status" value="1"/>
</dbReference>
<dbReference type="InterPro" id="IPR027417">
    <property type="entry name" value="P-loop_NTPase"/>
</dbReference>
<keyword evidence="2" id="KW-1185">Reference proteome</keyword>
<organism evidence="1 2">
    <name type="scientific">Pedobacter planticolens</name>
    <dbReference type="NCBI Taxonomy" id="2679964"/>
    <lineage>
        <taxon>Bacteria</taxon>
        <taxon>Pseudomonadati</taxon>
        <taxon>Bacteroidota</taxon>
        <taxon>Sphingobacteriia</taxon>
        <taxon>Sphingobacteriales</taxon>
        <taxon>Sphingobacteriaceae</taxon>
        <taxon>Pedobacter</taxon>
    </lineage>
</organism>
<gene>
    <name evidence="1" type="ORF">GM921_00705</name>
</gene>
<dbReference type="EMBL" id="WNXD01000001">
    <property type="protein sequence ID" value="MBB2143990.1"/>
    <property type="molecule type" value="Genomic_DNA"/>
</dbReference>
<evidence type="ECO:0000313" key="2">
    <source>
        <dbReference type="Proteomes" id="UP000601055"/>
    </source>
</evidence>
<reference evidence="1" key="1">
    <citation type="submission" date="2019-11" db="EMBL/GenBank/DDBJ databases">
        <title>Description of Pedobacter sp. LMG 31464T.</title>
        <authorList>
            <person name="Carlier A."/>
            <person name="Qi S."/>
            <person name="Vandamme P."/>
        </authorList>
    </citation>
    <scope>NUCLEOTIDE SEQUENCE</scope>
    <source>
        <strain evidence="1">LMG 31464</strain>
    </source>
</reference>
<comment type="caution">
    <text evidence="1">The sequence shown here is derived from an EMBL/GenBank/DDBJ whole genome shotgun (WGS) entry which is preliminary data.</text>
</comment>
<proteinExistence type="predicted"/>
<dbReference type="RefSeq" id="WP_182920692.1">
    <property type="nucleotide sequence ID" value="NZ_WNXD01000001.1"/>
</dbReference>
<evidence type="ECO:0000313" key="1">
    <source>
        <dbReference type="EMBL" id="MBB2143990.1"/>
    </source>
</evidence>
<protein>
    <recommendedName>
        <fullName evidence="3">NACHT domain-containing protein</fullName>
    </recommendedName>
</protein>
<evidence type="ECO:0008006" key="3">
    <source>
        <dbReference type="Google" id="ProtNLM"/>
    </source>
</evidence>